<keyword evidence="6" id="KW-1185">Reference proteome</keyword>
<feature type="transmembrane region" description="Helical" evidence="3">
    <location>
        <begin position="180"/>
        <end position="201"/>
    </location>
</feature>
<evidence type="ECO:0000259" key="4">
    <source>
        <dbReference type="PROSITE" id="PS50977"/>
    </source>
</evidence>
<feature type="domain" description="HTH tetR-type" evidence="4">
    <location>
        <begin position="10"/>
        <end position="70"/>
    </location>
</feature>
<evidence type="ECO:0000256" key="2">
    <source>
        <dbReference type="PROSITE-ProRule" id="PRU00335"/>
    </source>
</evidence>
<proteinExistence type="predicted"/>
<dbReference type="InterPro" id="IPR039532">
    <property type="entry name" value="TetR_C_Firmicutes"/>
</dbReference>
<sequence length="207" mass="23975">MGEAMDRRKKKTKQELRKALLQLIEEKGMEKVTVSDLSERADINRGTFYLHYRDVFDFVEKIQIEILEGLAREIGTVQITEVKTYAENGQAFPPVLTVLRYLAKHFDFFRVMFGPNGDASFPGQFKEFMKQHIYQNAVQHMTKQDNIPQDYLFAFMSSAQLGLLSHWIDTEMSLRDEEIAIFITNLLYFGPVHAAGLFHSVSDTNKR</sequence>
<accession>A0ABW2NQK0</accession>
<dbReference type="InterPro" id="IPR050624">
    <property type="entry name" value="HTH-type_Tx_Regulator"/>
</dbReference>
<keyword evidence="3" id="KW-1133">Transmembrane helix</keyword>
<dbReference type="EMBL" id="JBHTCP010000002">
    <property type="protein sequence ID" value="MFC7370344.1"/>
    <property type="molecule type" value="Genomic_DNA"/>
</dbReference>
<dbReference type="Pfam" id="PF00440">
    <property type="entry name" value="TetR_N"/>
    <property type="match status" value="1"/>
</dbReference>
<dbReference type="Pfam" id="PF14278">
    <property type="entry name" value="TetR_C_8"/>
    <property type="match status" value="1"/>
</dbReference>
<evidence type="ECO:0000313" key="5">
    <source>
        <dbReference type="EMBL" id="MFC7370344.1"/>
    </source>
</evidence>
<evidence type="ECO:0000256" key="3">
    <source>
        <dbReference type="SAM" id="Phobius"/>
    </source>
</evidence>
<evidence type="ECO:0000313" key="6">
    <source>
        <dbReference type="Proteomes" id="UP001596549"/>
    </source>
</evidence>
<dbReference type="InterPro" id="IPR009057">
    <property type="entry name" value="Homeodomain-like_sf"/>
</dbReference>
<dbReference type="PROSITE" id="PS50977">
    <property type="entry name" value="HTH_TETR_2"/>
    <property type="match status" value="1"/>
</dbReference>
<feature type="DNA-binding region" description="H-T-H motif" evidence="2">
    <location>
        <begin position="33"/>
        <end position="52"/>
    </location>
</feature>
<dbReference type="RefSeq" id="WP_379745424.1">
    <property type="nucleotide sequence ID" value="NZ_JBHTCP010000002.1"/>
</dbReference>
<gene>
    <name evidence="5" type="ORF">ACFQPF_01450</name>
</gene>
<name>A0ABW2NQK0_9BACL</name>
<keyword evidence="3" id="KW-0812">Transmembrane</keyword>
<comment type="caution">
    <text evidence="5">The sequence shown here is derived from an EMBL/GenBank/DDBJ whole genome shotgun (WGS) entry which is preliminary data.</text>
</comment>
<evidence type="ECO:0000256" key="1">
    <source>
        <dbReference type="ARBA" id="ARBA00023125"/>
    </source>
</evidence>
<keyword evidence="3" id="KW-0472">Membrane</keyword>
<keyword evidence="1 2" id="KW-0238">DNA-binding</keyword>
<organism evidence="5 6">
    <name type="scientific">Fictibacillus iocasae</name>
    <dbReference type="NCBI Taxonomy" id="2715437"/>
    <lineage>
        <taxon>Bacteria</taxon>
        <taxon>Bacillati</taxon>
        <taxon>Bacillota</taxon>
        <taxon>Bacilli</taxon>
        <taxon>Bacillales</taxon>
        <taxon>Fictibacillaceae</taxon>
        <taxon>Fictibacillus</taxon>
    </lineage>
</organism>
<feature type="transmembrane region" description="Helical" evidence="3">
    <location>
        <begin position="151"/>
        <end position="168"/>
    </location>
</feature>
<dbReference type="SUPFAM" id="SSF46689">
    <property type="entry name" value="Homeodomain-like"/>
    <property type="match status" value="1"/>
</dbReference>
<protein>
    <submittedName>
        <fullName evidence="5">TetR/AcrR family transcriptional regulator</fullName>
    </submittedName>
</protein>
<dbReference type="PANTHER" id="PTHR43479:SF7">
    <property type="entry name" value="TETR-FAMILY TRANSCRIPTIONAL REGULATOR"/>
    <property type="match status" value="1"/>
</dbReference>
<dbReference type="InterPro" id="IPR001647">
    <property type="entry name" value="HTH_TetR"/>
</dbReference>
<dbReference type="Gene3D" id="1.10.357.10">
    <property type="entry name" value="Tetracycline Repressor, domain 2"/>
    <property type="match status" value="1"/>
</dbReference>
<dbReference type="PANTHER" id="PTHR43479">
    <property type="entry name" value="ACREF/ENVCD OPERON REPRESSOR-RELATED"/>
    <property type="match status" value="1"/>
</dbReference>
<dbReference type="Proteomes" id="UP001596549">
    <property type="component" value="Unassembled WGS sequence"/>
</dbReference>
<reference evidence="6" key="1">
    <citation type="journal article" date="2019" name="Int. J. Syst. Evol. Microbiol.">
        <title>The Global Catalogue of Microorganisms (GCM) 10K type strain sequencing project: providing services to taxonomists for standard genome sequencing and annotation.</title>
        <authorList>
            <consortium name="The Broad Institute Genomics Platform"/>
            <consortium name="The Broad Institute Genome Sequencing Center for Infectious Disease"/>
            <person name="Wu L."/>
            <person name="Ma J."/>
        </authorList>
    </citation>
    <scope>NUCLEOTIDE SEQUENCE [LARGE SCALE GENOMIC DNA]</scope>
    <source>
        <strain evidence="6">NBRC 106396</strain>
    </source>
</reference>